<accession>A0A2I2L5A5</accession>
<dbReference type="RefSeq" id="YP_009448941.1">
    <property type="nucleotide sequence ID" value="NC_036594.1"/>
</dbReference>
<evidence type="ECO:0000313" key="1">
    <source>
        <dbReference type="EMBL" id="SNW62639.1"/>
    </source>
</evidence>
<name>A0A2I2L5A5_9VIRU</name>
<proteinExistence type="predicted"/>
<evidence type="ECO:0000313" key="2">
    <source>
        <dbReference type="Proteomes" id="UP000236316"/>
    </source>
</evidence>
<protein>
    <submittedName>
        <fullName evidence="1">Uncharacterized protein</fullName>
    </submittedName>
</protein>
<sequence length="422" mass="48992">MTTMNTNQYPELHNFYDVIQNADALIKAVESRKDEDHIYKFTGLLNIRKRTHGQSGENECDNSDISHKLPESFINSKFDWCIAGSAALVYVRSFLQEALDEIKDNKQEIPKIIKDICQLNSDGVKNLVNSRISNVKSGKAAYEALISTIREFVGRPNNKVLLQNITHDLPMFTSSLQPHEVWNFICDRLYNAKYLQYELSCIIFDIIKEIKNYVEKVKNKNDMVDIIKKLHGIDLSILAEDQVRAVYDSIHKKFDIVKLYGDFVNSDTDIFFLNSETNHRLSVGNVDMVHIKASNPQELIENFDLACCRAAFNSKHDFWISAQCLYSLLTGKYYVQGYLQSYKEFKCVLNQHRTFQVAYNEGAETTLHNRLLERINKYKSRGLECQWIDNSEVVPLWIKNRFHYAEWKDFHHVDLSTDGGEQ</sequence>
<gene>
    <name evidence="1" type="ORF">ORPV_735</name>
</gene>
<reference evidence="1" key="1">
    <citation type="submission" date="2017-08" db="EMBL/GenBank/DDBJ databases">
        <authorList>
            <consortium name="Urmite Genomes"/>
        </authorList>
    </citation>
    <scope>NUCLEOTIDE SEQUENCE [LARGE SCALE GENOMIC DNA]</scope>
    <source>
        <strain evidence="1">IHUMI-LCC2</strain>
    </source>
</reference>
<keyword evidence="2" id="KW-1185">Reference proteome</keyword>
<dbReference type="Proteomes" id="UP000236316">
    <property type="component" value="Segment"/>
</dbReference>
<dbReference type="KEGG" id="vg:35382556"/>
<dbReference type="GeneID" id="35382556"/>
<organism evidence="1">
    <name type="scientific">Orpheovirus IHUMI-LCC2</name>
    <dbReference type="NCBI Taxonomy" id="2023057"/>
    <lineage>
        <taxon>Viruses</taxon>
        <taxon>Varidnaviria</taxon>
        <taxon>Bamfordvirae</taxon>
        <taxon>Nucleocytoviricota</taxon>
        <taxon>Megaviricetes</taxon>
        <taxon>Pimascovirales</taxon>
        <taxon>Ocovirineae</taxon>
        <taxon>Orpheoviridae</taxon>
        <taxon>Alphaorpheovirus</taxon>
        <taxon>Alphaorpheovirus massiliense</taxon>
    </lineage>
</organism>
<dbReference type="EMBL" id="LT906555">
    <property type="protein sequence ID" value="SNW62639.1"/>
    <property type="molecule type" value="Genomic_DNA"/>
</dbReference>